<dbReference type="AlphaFoldDB" id="A0A1T4X5A6"/>
<accession>A0A1T4X5A6</accession>
<dbReference type="RefSeq" id="WP_078812243.1">
    <property type="nucleotide sequence ID" value="NZ_FUYE01000003.1"/>
</dbReference>
<dbReference type="OrthoDB" id="8611971at2"/>
<keyword evidence="2" id="KW-1185">Reference proteome</keyword>
<dbReference type="STRING" id="48467.SAMN02745166_01032"/>
<evidence type="ECO:0000313" key="2">
    <source>
        <dbReference type="Proteomes" id="UP000190774"/>
    </source>
</evidence>
<protein>
    <submittedName>
        <fullName evidence="1">Uncharacterized protein</fullName>
    </submittedName>
</protein>
<dbReference type="Proteomes" id="UP000190774">
    <property type="component" value="Unassembled WGS sequence"/>
</dbReference>
<dbReference type="EMBL" id="FUYE01000003">
    <property type="protein sequence ID" value="SKA84617.1"/>
    <property type="molecule type" value="Genomic_DNA"/>
</dbReference>
<sequence length="91" mass="10398">MDDGSRLFAIFKFPLSWGILRPHLEQMEGLKVTGFVTDGVTEGWLDFEYFGQRFSINDPLGEFYVFAEDGECPAFILGELMKHFRKLSPSA</sequence>
<gene>
    <name evidence="1" type="ORF">SAMN02745166_01032</name>
</gene>
<proteinExistence type="predicted"/>
<name>A0A1T4X5A6_9BACT</name>
<organism evidence="1 2">
    <name type="scientific">Prosthecobacter debontii</name>
    <dbReference type="NCBI Taxonomy" id="48467"/>
    <lineage>
        <taxon>Bacteria</taxon>
        <taxon>Pseudomonadati</taxon>
        <taxon>Verrucomicrobiota</taxon>
        <taxon>Verrucomicrobiia</taxon>
        <taxon>Verrucomicrobiales</taxon>
        <taxon>Verrucomicrobiaceae</taxon>
        <taxon>Prosthecobacter</taxon>
    </lineage>
</organism>
<reference evidence="2" key="1">
    <citation type="submission" date="2017-02" db="EMBL/GenBank/DDBJ databases">
        <authorList>
            <person name="Varghese N."/>
            <person name="Submissions S."/>
        </authorList>
    </citation>
    <scope>NUCLEOTIDE SEQUENCE [LARGE SCALE GENOMIC DNA]</scope>
    <source>
        <strain evidence="2">ATCC 700200</strain>
    </source>
</reference>
<evidence type="ECO:0000313" key="1">
    <source>
        <dbReference type="EMBL" id="SKA84617.1"/>
    </source>
</evidence>